<dbReference type="InterPro" id="IPR029033">
    <property type="entry name" value="His_PPase_superfam"/>
</dbReference>
<dbReference type="Gene3D" id="3.40.50.1240">
    <property type="entry name" value="Phosphoglycerate mutase-like"/>
    <property type="match status" value="1"/>
</dbReference>
<organism evidence="2 3">
    <name type="scientific">Flavivirga algicola</name>
    <dbReference type="NCBI Taxonomy" id="2729136"/>
    <lineage>
        <taxon>Bacteria</taxon>
        <taxon>Pseudomonadati</taxon>
        <taxon>Bacteroidota</taxon>
        <taxon>Flavobacteriia</taxon>
        <taxon>Flavobacteriales</taxon>
        <taxon>Flavobacteriaceae</taxon>
        <taxon>Flavivirga</taxon>
    </lineage>
</organism>
<dbReference type="InterPro" id="IPR017578">
    <property type="entry name" value="Ribazole_CobC"/>
</dbReference>
<dbReference type="EMBL" id="JABBHF010000002">
    <property type="protein sequence ID" value="NMH86645.1"/>
    <property type="molecule type" value="Genomic_DNA"/>
</dbReference>
<dbReference type="NCBIfam" id="TIGR03162">
    <property type="entry name" value="ribazole_cobC"/>
    <property type="match status" value="1"/>
</dbReference>
<reference evidence="2 3" key="1">
    <citation type="submission" date="2020-04" db="EMBL/GenBank/DDBJ databases">
        <title>A Flavivirga sp. nov.</title>
        <authorList>
            <person name="Sun X."/>
        </authorList>
    </citation>
    <scope>NUCLEOTIDE SEQUENCE [LARGE SCALE GENOMIC DNA]</scope>
    <source>
        <strain evidence="2 3">Y03</strain>
    </source>
</reference>
<sequence>MEIYIIRHTTPNIEKGICYGQTDLDLADTYSKEFKTITQQIPNSKSYLVKSSPLKRCALLANHLNSQVLFDDRLKEFDFGDWEMKRWNDISEETLNPWMEDFVNTRVPNGESYIDLASRVHSFFEDIIYSKDKQNLIIVTHAGPIRAFLASVLNIPLEKSFHIKIKYGAIFHLKREGNSWNLISEINLNSI</sequence>
<dbReference type="Pfam" id="PF00300">
    <property type="entry name" value="His_Phos_1"/>
    <property type="match status" value="1"/>
</dbReference>
<proteinExistence type="predicted"/>
<comment type="caution">
    <text evidence="2">The sequence shown here is derived from an EMBL/GenBank/DDBJ whole genome shotgun (WGS) entry which is preliminary data.</text>
</comment>
<name>A0ABX1RUF9_9FLAO</name>
<dbReference type="PANTHER" id="PTHR48100">
    <property type="entry name" value="BROAD-SPECIFICITY PHOSPHATASE YOR283W-RELATED"/>
    <property type="match status" value="1"/>
</dbReference>
<dbReference type="RefSeq" id="WP_169670365.1">
    <property type="nucleotide sequence ID" value="NZ_JABBHF010000002.1"/>
</dbReference>
<protein>
    <recommendedName>
        <fullName evidence="1">Alpha-ribazole phosphatase</fullName>
        <ecNumber evidence="1">3.1.3.73</ecNumber>
    </recommendedName>
</protein>
<dbReference type="EC" id="3.1.3.73" evidence="1"/>
<evidence type="ECO:0000256" key="1">
    <source>
        <dbReference type="NCBIfam" id="TIGR03162"/>
    </source>
</evidence>
<dbReference type="SUPFAM" id="SSF53254">
    <property type="entry name" value="Phosphoglycerate mutase-like"/>
    <property type="match status" value="1"/>
</dbReference>
<evidence type="ECO:0000313" key="3">
    <source>
        <dbReference type="Proteomes" id="UP000746690"/>
    </source>
</evidence>
<dbReference type="PANTHER" id="PTHR48100:SF59">
    <property type="entry name" value="ADENOSYLCOBALAMIN_ALPHA-RIBAZOLE PHOSPHATASE"/>
    <property type="match status" value="1"/>
</dbReference>
<dbReference type="SMART" id="SM00855">
    <property type="entry name" value="PGAM"/>
    <property type="match status" value="1"/>
</dbReference>
<dbReference type="InterPro" id="IPR050275">
    <property type="entry name" value="PGM_Phosphatase"/>
</dbReference>
<keyword evidence="3" id="KW-1185">Reference proteome</keyword>
<dbReference type="InterPro" id="IPR013078">
    <property type="entry name" value="His_Pase_superF_clade-1"/>
</dbReference>
<gene>
    <name evidence="2" type="primary">cobC</name>
    <name evidence="2" type="ORF">HHX25_03960</name>
</gene>
<accession>A0ABX1RUF9</accession>
<evidence type="ECO:0000313" key="2">
    <source>
        <dbReference type="EMBL" id="NMH86645.1"/>
    </source>
</evidence>
<dbReference type="Proteomes" id="UP000746690">
    <property type="component" value="Unassembled WGS sequence"/>
</dbReference>
<dbReference type="CDD" id="cd07067">
    <property type="entry name" value="HP_PGM_like"/>
    <property type="match status" value="1"/>
</dbReference>